<feature type="compositionally biased region" description="Acidic residues" evidence="5">
    <location>
        <begin position="670"/>
        <end position="685"/>
    </location>
</feature>
<reference evidence="7" key="3">
    <citation type="submission" date="2025-09" db="UniProtKB">
        <authorList>
            <consortium name="Ensembl"/>
        </authorList>
    </citation>
    <scope>IDENTIFICATION</scope>
</reference>
<dbReference type="Gene3D" id="2.10.110.10">
    <property type="entry name" value="Cysteine Rich Protein"/>
    <property type="match status" value="1"/>
</dbReference>
<dbReference type="GeneID" id="115419819"/>
<dbReference type="Proteomes" id="UP000472271">
    <property type="component" value="Chromosome 5"/>
</dbReference>
<keyword evidence="1 4" id="KW-0479">Metal-binding</keyword>
<feature type="compositionally biased region" description="Basic and acidic residues" evidence="5">
    <location>
        <begin position="607"/>
        <end position="624"/>
    </location>
</feature>
<evidence type="ECO:0000256" key="3">
    <source>
        <dbReference type="ARBA" id="ARBA00023038"/>
    </source>
</evidence>
<feature type="compositionally biased region" description="Basic and acidic residues" evidence="5">
    <location>
        <begin position="560"/>
        <end position="577"/>
    </location>
</feature>
<feature type="compositionally biased region" description="Basic and acidic residues" evidence="5">
    <location>
        <begin position="158"/>
        <end position="176"/>
    </location>
</feature>
<protein>
    <submittedName>
        <fullName evidence="7">LIM domain and actin-binding protein 1-like</fullName>
    </submittedName>
</protein>
<dbReference type="SUPFAM" id="SSF57716">
    <property type="entry name" value="Glucocorticoid receptor-like (DNA-binding domain)"/>
    <property type="match status" value="2"/>
</dbReference>
<feature type="compositionally biased region" description="Polar residues" evidence="5">
    <location>
        <begin position="133"/>
        <end position="146"/>
    </location>
</feature>
<dbReference type="OrthoDB" id="6129702at2759"/>
<evidence type="ECO:0000313" key="7">
    <source>
        <dbReference type="Ensembl" id="ENSSORP00005041204.1"/>
    </source>
</evidence>
<dbReference type="RefSeq" id="XP_029990709.1">
    <property type="nucleotide sequence ID" value="XM_030134849.1"/>
</dbReference>
<sequence length="702" mass="77581">MESGQFNRRSWATQSLRVTARELSLVSGKGRNNAIAERFSKYQKAAEDSSAEKKKGSFEGPTPSLRSGNLSALKKRWEQAGSLKQDKLSPSSSSPISPLSLSGSQRTPPALSKPSPVSEHCPPLKSPGPQTHPEGQNTASHIQQPSAAPKMSKIQKQRSTDRDERSHSEIPEKLEEQVPTSPRASYEKSRVPLNSLKMKFERGEDTAAKGGRTTLRSTSSDDMNQHSGVHDRVLESTSLREKMAKYQAAVSKQGPKHTGVSTEVPAPKTSAPAPQKQTPASECNGANVNGESSDPPKVSRKFCPPVRETCIACLKTVYPLERLVALQHVYHKSCFRCVHCSSMLSLGNYASLHGNVYCKPHFSQLFKSKGNYDEGFGHRPHKELWEPKADVDEDEEPVKPKEQEKPSAVTLQAESVSDKEPTPTVETSQAKVTDLASLLETRTQTQASSEVKESTEKAVPMRRLQVAWPPAAGEAQSSTGPLSPVKEGVTSGRRAKWPPEEEPPYSFQSTERAELKSLRRSSSLKERSRAFTVAAKPTPAASQAPREPRRPLKSLMEWRASFEEKAASEEPTKESKSETQQVKQQEKEQNMAKIPSKDATNKSQTNSKEDVETQEEQHREKDKQAQSGNTAEDKPVVEESSQRSISPDMSASPSPPLQPKQNRTSQDVGFWEEDKEGSDAEELSAEDMIKRNRYYEDDDSES</sequence>
<evidence type="ECO:0000313" key="8">
    <source>
        <dbReference type="Proteomes" id="UP000472271"/>
    </source>
</evidence>
<feature type="compositionally biased region" description="Basic and acidic residues" evidence="5">
    <location>
        <begin position="511"/>
        <end position="529"/>
    </location>
</feature>
<feature type="compositionally biased region" description="Basic and acidic residues" evidence="5">
    <location>
        <begin position="42"/>
        <end position="57"/>
    </location>
</feature>
<dbReference type="AlphaFoldDB" id="A0A673BIX3"/>
<evidence type="ECO:0000256" key="2">
    <source>
        <dbReference type="ARBA" id="ARBA00022833"/>
    </source>
</evidence>
<dbReference type="CDD" id="cd09485">
    <property type="entry name" value="LIM_Eplin_alpha_beta"/>
    <property type="match status" value="1"/>
</dbReference>
<feature type="compositionally biased region" description="Polar residues" evidence="5">
    <location>
        <begin position="440"/>
        <end position="449"/>
    </location>
</feature>
<dbReference type="InterPro" id="IPR001781">
    <property type="entry name" value="Znf_LIM"/>
</dbReference>
<dbReference type="PROSITE" id="PS50023">
    <property type="entry name" value="LIM_DOMAIN_2"/>
    <property type="match status" value="1"/>
</dbReference>
<feature type="compositionally biased region" description="Basic and acidic residues" evidence="5">
    <location>
        <begin position="631"/>
        <end position="641"/>
    </location>
</feature>
<feature type="region of interest" description="Disordered" evidence="5">
    <location>
        <begin position="42"/>
        <end position="229"/>
    </location>
</feature>
<reference evidence="7" key="2">
    <citation type="submission" date="2025-08" db="UniProtKB">
        <authorList>
            <consortium name="Ensembl"/>
        </authorList>
    </citation>
    <scope>IDENTIFICATION</scope>
</reference>
<dbReference type="InParanoid" id="A0A673BIX3"/>
<feature type="compositionally biased region" description="Basic and acidic residues" evidence="5">
    <location>
        <begin position="198"/>
        <end position="207"/>
    </location>
</feature>
<dbReference type="Ensembl" id="ENSSORT00005042266.1">
    <property type="protein sequence ID" value="ENSSORP00005041204.1"/>
    <property type="gene ID" value="ENSSORG00005019198.1"/>
</dbReference>
<dbReference type="RefSeq" id="XP_029990710.1">
    <property type="nucleotide sequence ID" value="XM_030134850.1"/>
</dbReference>
<accession>A0A673BIX3</accession>
<feature type="compositionally biased region" description="Polar residues" evidence="5">
    <location>
        <begin position="642"/>
        <end position="652"/>
    </location>
</feature>
<feature type="domain" description="LIM zinc-binding" evidence="6">
    <location>
        <begin position="308"/>
        <end position="368"/>
    </location>
</feature>
<feature type="compositionally biased region" description="Basic and acidic residues" evidence="5">
    <location>
        <begin position="584"/>
        <end position="600"/>
    </location>
</feature>
<dbReference type="Pfam" id="PF00412">
    <property type="entry name" value="LIM"/>
    <property type="match status" value="1"/>
</dbReference>
<proteinExistence type="predicted"/>
<name>A0A673BIX3_9TELE</name>
<keyword evidence="3 4" id="KW-0440">LIM domain</keyword>
<gene>
    <name evidence="7" type="primary">LOC115419819</name>
</gene>
<feature type="compositionally biased region" description="Low complexity" evidence="5">
    <location>
        <begin position="88"/>
        <end position="104"/>
    </location>
</feature>
<dbReference type="SMART" id="SM00132">
    <property type="entry name" value="LIM"/>
    <property type="match status" value="1"/>
</dbReference>
<dbReference type="GO" id="GO:0046872">
    <property type="term" value="F:metal ion binding"/>
    <property type="evidence" value="ECO:0007669"/>
    <property type="project" value="UniProtKB-KW"/>
</dbReference>
<dbReference type="PANTHER" id="PTHR24206">
    <property type="entry name" value="OS06G0237300 PROTEIN"/>
    <property type="match status" value="1"/>
</dbReference>
<dbReference type="PROSITE" id="PS00478">
    <property type="entry name" value="LIM_DOMAIN_1"/>
    <property type="match status" value="1"/>
</dbReference>
<feature type="compositionally biased region" description="Basic and acidic residues" evidence="5">
    <location>
        <begin position="378"/>
        <end position="390"/>
    </location>
</feature>
<keyword evidence="8" id="KW-1185">Reference proteome</keyword>
<feature type="region of interest" description="Disordered" evidence="5">
    <location>
        <begin position="378"/>
        <end position="702"/>
    </location>
</feature>
<keyword evidence="2 4" id="KW-0862">Zinc</keyword>
<evidence type="ECO:0000256" key="5">
    <source>
        <dbReference type="SAM" id="MobiDB-lite"/>
    </source>
</evidence>
<evidence type="ECO:0000256" key="4">
    <source>
        <dbReference type="PROSITE-ProRule" id="PRU00125"/>
    </source>
</evidence>
<feature type="compositionally biased region" description="Polar residues" evidence="5">
    <location>
        <begin position="214"/>
        <end position="227"/>
    </location>
</feature>
<dbReference type="RefSeq" id="XP_029990711.1">
    <property type="nucleotide sequence ID" value="XM_030134851.1"/>
</dbReference>
<evidence type="ECO:0000256" key="1">
    <source>
        <dbReference type="ARBA" id="ARBA00022723"/>
    </source>
</evidence>
<organism evidence="7 8">
    <name type="scientific">Sphaeramia orbicularis</name>
    <name type="common">orbiculate cardinalfish</name>
    <dbReference type="NCBI Taxonomy" id="375764"/>
    <lineage>
        <taxon>Eukaryota</taxon>
        <taxon>Metazoa</taxon>
        <taxon>Chordata</taxon>
        <taxon>Craniata</taxon>
        <taxon>Vertebrata</taxon>
        <taxon>Euteleostomi</taxon>
        <taxon>Actinopterygii</taxon>
        <taxon>Neopterygii</taxon>
        <taxon>Teleostei</taxon>
        <taxon>Neoteleostei</taxon>
        <taxon>Acanthomorphata</taxon>
        <taxon>Gobiaria</taxon>
        <taxon>Kurtiformes</taxon>
        <taxon>Apogonoidei</taxon>
        <taxon>Apogonidae</taxon>
        <taxon>Apogoninae</taxon>
        <taxon>Sphaeramia</taxon>
    </lineage>
</organism>
<dbReference type="FunFam" id="2.10.110.10:FF:000002">
    <property type="entry name" value="LIM domain and actin-binding 1"/>
    <property type="match status" value="1"/>
</dbReference>
<feature type="region of interest" description="Disordered" evidence="5">
    <location>
        <begin position="248"/>
        <end position="299"/>
    </location>
</feature>
<feature type="compositionally biased region" description="Polar residues" evidence="5">
    <location>
        <begin position="275"/>
        <end position="292"/>
    </location>
</feature>
<reference evidence="7" key="1">
    <citation type="submission" date="2019-06" db="EMBL/GenBank/DDBJ databases">
        <authorList>
            <consortium name="Wellcome Sanger Institute Data Sharing"/>
        </authorList>
    </citation>
    <scope>NUCLEOTIDE SEQUENCE [LARGE SCALE GENOMIC DNA]</scope>
</reference>
<dbReference type="InterPro" id="IPR028740">
    <property type="entry name" value="EPLIN_Lim_dom"/>
</dbReference>
<evidence type="ECO:0000259" key="6">
    <source>
        <dbReference type="PROSITE" id="PS50023"/>
    </source>
</evidence>